<feature type="transmembrane region" description="Helical" evidence="11">
    <location>
        <begin position="74"/>
        <end position="96"/>
    </location>
</feature>
<evidence type="ECO:0000256" key="7">
    <source>
        <dbReference type="ARBA" id="ARBA00022692"/>
    </source>
</evidence>
<dbReference type="InterPro" id="IPR000515">
    <property type="entry name" value="MetI-like"/>
</dbReference>
<feature type="transmembrane region" description="Helical" evidence="11">
    <location>
        <begin position="237"/>
        <end position="260"/>
    </location>
</feature>
<feature type="transmembrane region" description="Helical" evidence="11">
    <location>
        <begin position="108"/>
        <end position="129"/>
    </location>
</feature>
<dbReference type="InterPro" id="IPR050901">
    <property type="entry name" value="BP-dep_ABC_trans_perm"/>
</dbReference>
<dbReference type="PANTHER" id="PTHR32243">
    <property type="entry name" value="MALTOSE TRANSPORT SYSTEM PERMEASE-RELATED"/>
    <property type="match status" value="1"/>
</dbReference>
<gene>
    <name evidence="13" type="primary">ycjP_5</name>
    <name evidence="13" type="ORF">RT761_01378</name>
</gene>
<evidence type="ECO:0000256" key="8">
    <source>
        <dbReference type="ARBA" id="ARBA00022989"/>
    </source>
</evidence>
<dbReference type="Proteomes" id="UP000594463">
    <property type="component" value="Chromosome"/>
</dbReference>
<dbReference type="PROSITE" id="PS50928">
    <property type="entry name" value="ABC_TM1"/>
    <property type="match status" value="1"/>
</dbReference>
<evidence type="ECO:0000313" key="14">
    <source>
        <dbReference type="Proteomes" id="UP000594463"/>
    </source>
</evidence>
<dbReference type="RefSeq" id="WP_218113322.1">
    <property type="nucleotide sequence ID" value="NZ_CP065383.1"/>
</dbReference>
<evidence type="ECO:0000256" key="5">
    <source>
        <dbReference type="ARBA" id="ARBA00022475"/>
    </source>
</evidence>
<organism evidence="13 14">
    <name type="scientific">Atribacter laminatus</name>
    <dbReference type="NCBI Taxonomy" id="2847778"/>
    <lineage>
        <taxon>Bacteria</taxon>
        <taxon>Pseudomonadati</taxon>
        <taxon>Atribacterota</taxon>
        <taxon>Atribacteria</taxon>
        <taxon>Atribacterales</taxon>
        <taxon>Atribacteraceae</taxon>
        <taxon>Atribacter</taxon>
    </lineage>
</organism>
<proteinExistence type="inferred from homology"/>
<feature type="transmembrane region" description="Helical" evidence="11">
    <location>
        <begin position="12"/>
        <end position="32"/>
    </location>
</feature>
<evidence type="ECO:0000256" key="9">
    <source>
        <dbReference type="ARBA" id="ARBA00023136"/>
    </source>
</evidence>
<evidence type="ECO:0000313" key="13">
    <source>
        <dbReference type="EMBL" id="QPM68164.1"/>
    </source>
</evidence>
<dbReference type="Gene3D" id="1.10.3720.10">
    <property type="entry name" value="MetI-like"/>
    <property type="match status" value="1"/>
</dbReference>
<keyword evidence="8 11" id="KW-1133">Transmembrane helix</keyword>
<evidence type="ECO:0000256" key="6">
    <source>
        <dbReference type="ARBA" id="ARBA00022597"/>
    </source>
</evidence>
<keyword evidence="4 11" id="KW-0813">Transport</keyword>
<comment type="function">
    <text evidence="1">Part of the ABC transporter complex MalEFGK involved in maltose/maltodextrin import. Probably responsible for the translocation of the substrate across the membrane.</text>
</comment>
<keyword evidence="7 11" id="KW-0812">Transmembrane</keyword>
<evidence type="ECO:0000256" key="3">
    <source>
        <dbReference type="ARBA" id="ARBA00009047"/>
    </source>
</evidence>
<dbReference type="KEGG" id="alam:RT761_01378"/>
<keyword evidence="6" id="KW-0762">Sugar transport</keyword>
<dbReference type="PANTHER" id="PTHR32243:SF50">
    <property type="entry name" value="MALTOSE_MALTODEXTRIN TRANSPORT SYSTEM PERMEASE PROTEIN MALG"/>
    <property type="match status" value="1"/>
</dbReference>
<accession>A0A7T1ALM0</accession>
<evidence type="ECO:0000256" key="4">
    <source>
        <dbReference type="ARBA" id="ARBA00022448"/>
    </source>
</evidence>
<dbReference type="GO" id="GO:0005886">
    <property type="term" value="C:plasma membrane"/>
    <property type="evidence" value="ECO:0007669"/>
    <property type="project" value="UniProtKB-SubCell"/>
</dbReference>
<dbReference type="CDD" id="cd06261">
    <property type="entry name" value="TM_PBP2"/>
    <property type="match status" value="1"/>
</dbReference>
<keyword evidence="5" id="KW-1003">Cell membrane</keyword>
<evidence type="ECO:0000259" key="12">
    <source>
        <dbReference type="PROSITE" id="PS50928"/>
    </source>
</evidence>
<name>A0A7T1ALM0_ATRLM</name>
<dbReference type="EMBL" id="CP065383">
    <property type="protein sequence ID" value="QPM68164.1"/>
    <property type="molecule type" value="Genomic_DNA"/>
</dbReference>
<evidence type="ECO:0000256" key="10">
    <source>
        <dbReference type="ARBA" id="ARBA00041109"/>
    </source>
</evidence>
<protein>
    <recommendedName>
        <fullName evidence="10">Maltose/maltodextrin transport system permease protein MalG</fullName>
    </recommendedName>
</protein>
<keyword evidence="9 11" id="KW-0472">Membrane</keyword>
<dbReference type="Pfam" id="PF00528">
    <property type="entry name" value="BPD_transp_1"/>
    <property type="match status" value="1"/>
</dbReference>
<feature type="domain" description="ABC transmembrane type-1" evidence="12">
    <location>
        <begin position="70"/>
        <end position="260"/>
    </location>
</feature>
<evidence type="ECO:0000256" key="11">
    <source>
        <dbReference type="RuleBase" id="RU363032"/>
    </source>
</evidence>
<dbReference type="SUPFAM" id="SSF161098">
    <property type="entry name" value="MetI-like"/>
    <property type="match status" value="1"/>
</dbReference>
<keyword evidence="14" id="KW-1185">Reference proteome</keyword>
<dbReference type="AlphaFoldDB" id="A0A7T1ALM0"/>
<dbReference type="InterPro" id="IPR035906">
    <property type="entry name" value="MetI-like_sf"/>
</dbReference>
<comment type="subcellular location">
    <subcellularLocation>
        <location evidence="2 11">Cell membrane</location>
        <topology evidence="2 11">Multi-pass membrane protein</topology>
    </subcellularLocation>
</comment>
<evidence type="ECO:0000256" key="2">
    <source>
        <dbReference type="ARBA" id="ARBA00004651"/>
    </source>
</evidence>
<feature type="transmembrane region" description="Helical" evidence="11">
    <location>
        <begin position="135"/>
        <end position="157"/>
    </location>
</feature>
<evidence type="ECO:0000256" key="1">
    <source>
        <dbReference type="ARBA" id="ARBA00002264"/>
    </source>
</evidence>
<reference evidence="13 14" key="1">
    <citation type="journal article" date="2021" name="Nat. Commun.">
        <title>Isolation of a member of the candidate phylum Atribacteria reveals a unique cell membrane structure.</title>
        <authorList>
            <person name="Taiki K."/>
            <person name="Nobu M.K."/>
            <person name="Kusada H."/>
            <person name="Meng X.-Y."/>
            <person name="Hosoki N."/>
            <person name="Uematsu K."/>
            <person name="Yoshioka H."/>
            <person name="Kamagata Y."/>
            <person name="Tamaki H."/>
        </authorList>
    </citation>
    <scope>NUCLEOTIDE SEQUENCE [LARGE SCALE GENOMIC DNA]</scope>
    <source>
        <strain evidence="13 14">RT761</strain>
    </source>
</reference>
<dbReference type="GO" id="GO:0055085">
    <property type="term" value="P:transmembrane transport"/>
    <property type="evidence" value="ECO:0007669"/>
    <property type="project" value="InterPro"/>
</dbReference>
<sequence length="274" mass="30670">MIRISKKGKIVVYIALGIALLLTWIPLLWIFLTSIRSRGETLAYPPVWFFKPTLSSFSYLASSTDFLTSYFNSIYVGGISTIIVIGLAIPAAYALARLKFAGKDNVGFYIISTKMTPPIVVLYAFYIMFSNLGLLRTLSGLIILHIAINLPLAVWLLKGFFESLPQVIEEAAKIDGCSDWSVMWKITFPLSLPGIMVTGVLCLMFSWMEFIFASTITDPTTRTVPVLIYSWISYSQIYWERVAAAGILYIIPVFVLSIAIRKNLLRGMSFGLLK</sequence>
<comment type="similarity">
    <text evidence="3">Belongs to the binding-protein-dependent transport system permease family. MalFG subfamily.</text>
</comment>
<feature type="transmembrane region" description="Helical" evidence="11">
    <location>
        <begin position="190"/>
        <end position="217"/>
    </location>
</feature>